<gene>
    <name evidence="1" type="ORF">MANES_18G025372v8</name>
</gene>
<evidence type="ECO:0000313" key="1">
    <source>
        <dbReference type="EMBL" id="KAG8632901.1"/>
    </source>
</evidence>
<sequence>MERAAMIPLKLLVLLILVCVTAPPAIAASLANPVCQDKCGDVNFYFPFGVGEGCYMNKSFEVVCNDSFTPPKPFLKSINMELLALVSSSDAVLVNNPVIHSDCGDKVSTNRGVNMSGTGFVYSNEANRFTATGCDNYAMLVQDGETVGGCLSICRNESSNTR</sequence>
<dbReference type="EMBL" id="CM004404">
    <property type="protein sequence ID" value="KAG8632901.1"/>
    <property type="molecule type" value="Genomic_DNA"/>
</dbReference>
<feature type="non-terminal residue" evidence="1">
    <location>
        <position position="162"/>
    </location>
</feature>
<name>A0ACB7FYY8_MANES</name>
<accession>A0ACB7FYY8</accession>
<proteinExistence type="predicted"/>
<dbReference type="Proteomes" id="UP000091857">
    <property type="component" value="Chromosome 18"/>
</dbReference>
<evidence type="ECO:0000313" key="2">
    <source>
        <dbReference type="Proteomes" id="UP000091857"/>
    </source>
</evidence>
<reference evidence="2" key="1">
    <citation type="journal article" date="2016" name="Nat. Biotechnol.">
        <title>Sequencing wild and cultivated cassava and related species reveals extensive interspecific hybridization and genetic diversity.</title>
        <authorList>
            <person name="Bredeson J.V."/>
            <person name="Lyons J.B."/>
            <person name="Prochnik S.E."/>
            <person name="Wu G.A."/>
            <person name="Ha C.M."/>
            <person name="Edsinger-Gonzales E."/>
            <person name="Grimwood J."/>
            <person name="Schmutz J."/>
            <person name="Rabbi I.Y."/>
            <person name="Egesi C."/>
            <person name="Nauluvula P."/>
            <person name="Lebot V."/>
            <person name="Ndunguru J."/>
            <person name="Mkamilo G."/>
            <person name="Bart R.S."/>
            <person name="Setter T.L."/>
            <person name="Gleadow R.M."/>
            <person name="Kulakow P."/>
            <person name="Ferguson M.E."/>
            <person name="Rounsley S."/>
            <person name="Rokhsar D.S."/>
        </authorList>
    </citation>
    <scope>NUCLEOTIDE SEQUENCE [LARGE SCALE GENOMIC DNA]</scope>
    <source>
        <strain evidence="2">cv. AM560-2</strain>
    </source>
</reference>
<organism evidence="1 2">
    <name type="scientific">Manihot esculenta</name>
    <name type="common">Cassava</name>
    <name type="synonym">Jatropha manihot</name>
    <dbReference type="NCBI Taxonomy" id="3983"/>
    <lineage>
        <taxon>Eukaryota</taxon>
        <taxon>Viridiplantae</taxon>
        <taxon>Streptophyta</taxon>
        <taxon>Embryophyta</taxon>
        <taxon>Tracheophyta</taxon>
        <taxon>Spermatophyta</taxon>
        <taxon>Magnoliopsida</taxon>
        <taxon>eudicotyledons</taxon>
        <taxon>Gunneridae</taxon>
        <taxon>Pentapetalae</taxon>
        <taxon>rosids</taxon>
        <taxon>fabids</taxon>
        <taxon>Malpighiales</taxon>
        <taxon>Euphorbiaceae</taxon>
        <taxon>Crotonoideae</taxon>
        <taxon>Manihoteae</taxon>
        <taxon>Manihot</taxon>
    </lineage>
</organism>
<keyword evidence="2" id="KW-1185">Reference proteome</keyword>
<comment type="caution">
    <text evidence="1">The sequence shown here is derived from an EMBL/GenBank/DDBJ whole genome shotgun (WGS) entry which is preliminary data.</text>
</comment>
<protein>
    <submittedName>
        <fullName evidence="1">Uncharacterized protein</fullName>
    </submittedName>
</protein>